<proteinExistence type="predicted"/>
<dbReference type="Proteomes" id="UP001187471">
    <property type="component" value="Unassembled WGS sequence"/>
</dbReference>
<evidence type="ECO:0000313" key="2">
    <source>
        <dbReference type="EMBL" id="KAK2986827.1"/>
    </source>
</evidence>
<keyword evidence="1" id="KW-1133">Transmembrane helix</keyword>
<accession>A0AA88RDG1</accession>
<name>A0AA88RDG1_9ASTE</name>
<dbReference type="AlphaFoldDB" id="A0AA88RDG1"/>
<keyword evidence="1" id="KW-0812">Transmembrane</keyword>
<protein>
    <submittedName>
        <fullName evidence="2">Uncharacterized protein</fullName>
    </submittedName>
</protein>
<keyword evidence="3" id="KW-1185">Reference proteome</keyword>
<evidence type="ECO:0000256" key="1">
    <source>
        <dbReference type="SAM" id="Phobius"/>
    </source>
</evidence>
<feature type="transmembrane region" description="Helical" evidence="1">
    <location>
        <begin position="42"/>
        <end position="59"/>
    </location>
</feature>
<evidence type="ECO:0000313" key="3">
    <source>
        <dbReference type="Proteomes" id="UP001187471"/>
    </source>
</evidence>
<dbReference type="EMBL" id="JAVXUO010001034">
    <property type="protein sequence ID" value="KAK2986827.1"/>
    <property type="molecule type" value="Genomic_DNA"/>
</dbReference>
<reference evidence="2" key="1">
    <citation type="submission" date="2022-12" db="EMBL/GenBank/DDBJ databases">
        <title>Draft genome assemblies for two species of Escallonia (Escalloniales).</title>
        <authorList>
            <person name="Chanderbali A."/>
            <person name="Dervinis C."/>
            <person name="Anghel I."/>
            <person name="Soltis D."/>
            <person name="Soltis P."/>
            <person name="Zapata F."/>
        </authorList>
    </citation>
    <scope>NUCLEOTIDE SEQUENCE</scope>
    <source>
        <strain evidence="2">UCBG92.1500</strain>
        <tissue evidence="2">Leaf</tissue>
    </source>
</reference>
<comment type="caution">
    <text evidence="2">The sequence shown here is derived from an EMBL/GenBank/DDBJ whole genome shotgun (WGS) entry which is preliminary data.</text>
</comment>
<gene>
    <name evidence="2" type="ORF">RJ640_011052</name>
</gene>
<keyword evidence="1" id="KW-0472">Membrane</keyword>
<sequence>MTGMVYGFFTCPTLQMDDASTKAGQEEGITLVRQYADPCKSLAFFFLLVLVLSSLLFIVEPPLNSIASDLPV</sequence>
<organism evidence="2 3">
    <name type="scientific">Escallonia rubra</name>
    <dbReference type="NCBI Taxonomy" id="112253"/>
    <lineage>
        <taxon>Eukaryota</taxon>
        <taxon>Viridiplantae</taxon>
        <taxon>Streptophyta</taxon>
        <taxon>Embryophyta</taxon>
        <taxon>Tracheophyta</taxon>
        <taxon>Spermatophyta</taxon>
        <taxon>Magnoliopsida</taxon>
        <taxon>eudicotyledons</taxon>
        <taxon>Gunneridae</taxon>
        <taxon>Pentapetalae</taxon>
        <taxon>asterids</taxon>
        <taxon>campanulids</taxon>
        <taxon>Escalloniales</taxon>
        <taxon>Escalloniaceae</taxon>
        <taxon>Escallonia</taxon>
    </lineage>
</organism>